<evidence type="ECO:0000313" key="3">
    <source>
        <dbReference type="EMBL" id="ANY87107.1"/>
    </source>
</evidence>
<dbReference type="CDD" id="cd01148">
    <property type="entry name" value="TroA_a"/>
    <property type="match status" value="1"/>
</dbReference>
<protein>
    <submittedName>
        <fullName evidence="3">Vitamin B12-binding protein</fullName>
    </submittedName>
</protein>
<dbReference type="InterPro" id="IPR002491">
    <property type="entry name" value="ABC_transptr_periplasmic_BD"/>
</dbReference>
<accession>A0A1B2F4K8</accession>
<dbReference type="AlphaFoldDB" id="A0A1B2F4K8"/>
<gene>
    <name evidence="3" type="primary">btuF_1</name>
    <name evidence="3" type="ORF">IEC33019_1541</name>
</gene>
<dbReference type="EMBL" id="CP016634">
    <property type="protein sequence ID" value="ANY87107.1"/>
    <property type="molecule type" value="Genomic_DNA"/>
</dbReference>
<dbReference type="RefSeq" id="WP_099593287.1">
    <property type="nucleotide sequence ID" value="NZ_CP016634.1"/>
</dbReference>
<dbReference type="Pfam" id="PF01497">
    <property type="entry name" value="Peripla_BP_2"/>
    <property type="match status" value="1"/>
</dbReference>
<sequence length="322" mass="35749">MKRRLTYLALLAALPFAAWADSYPVTVRSCERDVTFNQAPQRAVSHDINLTGMLLALGLRDRMIGYSGVSGWKTLDPSLRDALAGLPELAPRYPSPENLLDAQADFLYAGWGYGMNVGGPLTPQTMALLGIPVYELSESCSWIMPQRRASLEDLYRDLKNLGRIFDVQPRAGELVGQLRQRIARVHEQLAQVQHKPRVFLYDSGEDRPTTSGRLGMPQALLEAAGADNVMADVNASWTEVNWESVVERDPEVIVIVDYGPTSWAQKRDFLLNHPALSEVKAIRERRFVVLSYLQVTPSVDNAGAIEQLASALHPQLFAEAAH</sequence>
<evidence type="ECO:0000256" key="1">
    <source>
        <dbReference type="SAM" id="SignalP"/>
    </source>
</evidence>
<name>A0A1B2F4K8_PSEPU</name>
<evidence type="ECO:0000259" key="2">
    <source>
        <dbReference type="PROSITE" id="PS50983"/>
    </source>
</evidence>
<dbReference type="InterPro" id="IPR050902">
    <property type="entry name" value="ABC_Transporter_SBP"/>
</dbReference>
<dbReference type="PANTHER" id="PTHR30535:SF7">
    <property type="entry name" value="IRON(III) DICITRATE-BINDING PROTEIN"/>
    <property type="match status" value="1"/>
</dbReference>
<dbReference type="Gene3D" id="3.40.50.1980">
    <property type="entry name" value="Nitrogenase molybdenum iron protein domain"/>
    <property type="match status" value="2"/>
</dbReference>
<reference evidence="3" key="1">
    <citation type="submission" date="2016-07" db="EMBL/GenBank/DDBJ databases">
        <title>New class B carbapenemase carried by novel plasmid in Pseudomonas putida enviromental strain in eastern Amazonia.</title>
        <authorList>
            <person name="Souza C.O."/>
            <person name="Lima K.V."/>
            <person name="Brasiliense D.M."/>
            <person name="Perez-Chaparro P.J."/>
            <person name="Mamizuka E.M."/>
            <person name="Lima M.O."/>
            <person name="Lima L.N."/>
            <person name="McCulloch J.A."/>
        </authorList>
    </citation>
    <scope>NUCLEOTIDE SEQUENCE [LARGE SCALE GENOMIC DNA]</scope>
    <source>
        <strain evidence="3">IEC33019</strain>
    </source>
</reference>
<keyword evidence="1" id="KW-0732">Signal</keyword>
<organism evidence="3">
    <name type="scientific">Pseudomonas putida</name>
    <name type="common">Arthrobacter siderocapsulatus</name>
    <dbReference type="NCBI Taxonomy" id="303"/>
    <lineage>
        <taxon>Bacteria</taxon>
        <taxon>Pseudomonadati</taxon>
        <taxon>Pseudomonadota</taxon>
        <taxon>Gammaproteobacteria</taxon>
        <taxon>Pseudomonadales</taxon>
        <taxon>Pseudomonadaceae</taxon>
        <taxon>Pseudomonas</taxon>
    </lineage>
</organism>
<feature type="chain" id="PRO_5008536635" evidence="1">
    <location>
        <begin position="21"/>
        <end position="322"/>
    </location>
</feature>
<feature type="domain" description="Fe/B12 periplasmic-binding" evidence="2">
    <location>
        <begin position="42"/>
        <end position="320"/>
    </location>
</feature>
<proteinExistence type="predicted"/>
<dbReference type="PANTHER" id="PTHR30535">
    <property type="entry name" value="VITAMIN B12-BINDING PROTEIN"/>
    <property type="match status" value="1"/>
</dbReference>
<feature type="signal peptide" evidence="1">
    <location>
        <begin position="1"/>
        <end position="20"/>
    </location>
</feature>
<dbReference type="SUPFAM" id="SSF53807">
    <property type="entry name" value="Helical backbone' metal receptor"/>
    <property type="match status" value="1"/>
</dbReference>
<dbReference type="PROSITE" id="PS50983">
    <property type="entry name" value="FE_B12_PBP"/>
    <property type="match status" value="1"/>
</dbReference>